<dbReference type="EMBL" id="RAPE01000001">
    <property type="protein sequence ID" value="RKF16896.1"/>
    <property type="molecule type" value="Genomic_DNA"/>
</dbReference>
<dbReference type="Gene3D" id="2.40.330.10">
    <property type="entry name" value="DNA-binding pseudobarrel domain"/>
    <property type="match status" value="1"/>
</dbReference>
<dbReference type="GO" id="GO:0004519">
    <property type="term" value="F:endonuclease activity"/>
    <property type="evidence" value="ECO:0007669"/>
    <property type="project" value="UniProtKB-KW"/>
</dbReference>
<evidence type="ECO:0000313" key="3">
    <source>
        <dbReference type="EMBL" id="RKF16896.1"/>
    </source>
</evidence>
<organism evidence="3 4">
    <name type="scientific">Roseovarius spongiae</name>
    <dbReference type="NCBI Taxonomy" id="2320272"/>
    <lineage>
        <taxon>Bacteria</taxon>
        <taxon>Pseudomonadati</taxon>
        <taxon>Pseudomonadota</taxon>
        <taxon>Alphaproteobacteria</taxon>
        <taxon>Rhodobacterales</taxon>
        <taxon>Roseobacteraceae</taxon>
        <taxon>Roseovarius</taxon>
    </lineage>
</organism>
<dbReference type="InterPro" id="IPR015300">
    <property type="entry name" value="DNA-bd_pseudobarrel_sf"/>
</dbReference>
<keyword evidence="3" id="KW-0255">Endonuclease</keyword>
<name>A0A3A8AYE6_9RHOB</name>
<evidence type="ECO:0000313" key="4">
    <source>
        <dbReference type="Proteomes" id="UP000281128"/>
    </source>
</evidence>
<evidence type="ECO:0000259" key="2">
    <source>
        <dbReference type="Pfam" id="PF09217"/>
    </source>
</evidence>
<feature type="domain" description="Restriction endonuclease type II EcoRII N-terminal" evidence="2">
    <location>
        <begin position="5"/>
        <end position="88"/>
    </location>
</feature>
<dbReference type="AlphaFoldDB" id="A0A3A8AYE6"/>
<dbReference type="OrthoDB" id="9797574at2"/>
<comment type="caution">
    <text evidence="3">The sequence shown here is derived from an EMBL/GenBank/DDBJ whole genome shotgun (WGS) entry which is preliminary data.</text>
</comment>
<feature type="region of interest" description="Disordered" evidence="1">
    <location>
        <begin position="1"/>
        <end position="23"/>
    </location>
</feature>
<accession>A0A3A8AYE6</accession>
<protein>
    <submittedName>
        <fullName evidence="3">Restriction endonuclease</fullName>
    </submittedName>
</protein>
<evidence type="ECO:0000256" key="1">
    <source>
        <dbReference type="SAM" id="MobiDB-lite"/>
    </source>
</evidence>
<sequence length="145" mass="16630">MTRTAFRKNLSSNDVGSTGGHQAGVLIPKGETDLLSFLPSLNPDVKNPDAWITCIDDEGEVHRFRFVYYNNKLHDENGTRNEYRITHMTAWFRGQGARTGDTFEFSRDQGQSEYRIRVVHAEKATGQNDQAAPPRLRLRGWRRVH</sequence>
<dbReference type="RefSeq" id="WP_121164351.1">
    <property type="nucleotide sequence ID" value="NZ_RAPE01000001.1"/>
</dbReference>
<dbReference type="Proteomes" id="UP000281128">
    <property type="component" value="Unassembled WGS sequence"/>
</dbReference>
<feature type="compositionally biased region" description="Polar residues" evidence="1">
    <location>
        <begin position="1"/>
        <end position="16"/>
    </location>
</feature>
<keyword evidence="3" id="KW-0378">Hydrolase</keyword>
<dbReference type="SUPFAM" id="SSF101936">
    <property type="entry name" value="DNA-binding pseudobarrel domain"/>
    <property type="match status" value="1"/>
</dbReference>
<keyword evidence="3" id="KW-0540">Nuclease</keyword>
<keyword evidence="4" id="KW-1185">Reference proteome</keyword>
<dbReference type="Pfam" id="PF09217">
    <property type="entry name" value="EcoRII-N"/>
    <property type="match status" value="1"/>
</dbReference>
<dbReference type="InterPro" id="IPR023372">
    <property type="entry name" value="Rest_endonuc_II_EcoRII_N"/>
</dbReference>
<gene>
    <name evidence="3" type="ORF">D6850_05035</name>
</gene>
<proteinExistence type="predicted"/>
<reference evidence="3 4" key="1">
    <citation type="submission" date="2018-09" db="EMBL/GenBank/DDBJ databases">
        <title>Roseovarius spongiae sp. nov., isolated from a marine sponge.</title>
        <authorList>
            <person name="Zhuang L."/>
            <person name="Luo L."/>
        </authorList>
    </citation>
    <scope>NUCLEOTIDE SEQUENCE [LARGE SCALE GENOMIC DNA]</scope>
    <source>
        <strain evidence="3 4">HN-E21</strain>
    </source>
</reference>